<evidence type="ECO:0000313" key="3">
    <source>
        <dbReference type="Proteomes" id="UP000217289"/>
    </source>
</evidence>
<organism evidence="2 3">
    <name type="scientific">Melittangium boletus DSM 14713</name>
    <dbReference type="NCBI Taxonomy" id="1294270"/>
    <lineage>
        <taxon>Bacteria</taxon>
        <taxon>Pseudomonadati</taxon>
        <taxon>Myxococcota</taxon>
        <taxon>Myxococcia</taxon>
        <taxon>Myxococcales</taxon>
        <taxon>Cystobacterineae</taxon>
        <taxon>Archangiaceae</taxon>
        <taxon>Melittangium</taxon>
    </lineage>
</organism>
<dbReference type="AlphaFoldDB" id="A0A250IH91"/>
<feature type="compositionally biased region" description="Polar residues" evidence="1">
    <location>
        <begin position="1"/>
        <end position="15"/>
    </location>
</feature>
<dbReference type="EMBL" id="CP022163">
    <property type="protein sequence ID" value="ATB30296.1"/>
    <property type="molecule type" value="Genomic_DNA"/>
</dbReference>
<dbReference type="Proteomes" id="UP000217289">
    <property type="component" value="Chromosome"/>
</dbReference>
<sequence>MSTCPPGITSSSSSALPDWARPREAVHRGPRSELAALLRRSALFLRPDQWGSGPVVVEGSGFSSVRAHFQHELAQAPFHTAPAASWRGLVELAISYSAHTFRPAREVKREEAEALVSWFACFWKLDDLVDAERDALSAAYLPELRRVLARAWWGDETPFQGLEPQDEDRWAFPAQAAALLLAHRRQLRALGYPLENHPRYQRAVWDHIVSQTGDVPRVDSLGEYFGVRRVRGGMECVFLMYLALQGVEWRDEFERIVDVANVVTCMTDDLFSAPRDAREGVVGAVALCGPGRAFRAVTALHQELLERLARLVAFDDGPSTHLFVRTVLDVVLGMLDWQGRNPRYREGARWLAELLRSGDPSAIAAEH</sequence>
<feature type="region of interest" description="Disordered" evidence="1">
    <location>
        <begin position="1"/>
        <end position="24"/>
    </location>
</feature>
<dbReference type="Gene3D" id="1.10.600.10">
    <property type="entry name" value="Farnesyl Diphosphate Synthase"/>
    <property type="match status" value="1"/>
</dbReference>
<evidence type="ECO:0000256" key="1">
    <source>
        <dbReference type="SAM" id="MobiDB-lite"/>
    </source>
</evidence>
<accession>A0A250IH91</accession>
<dbReference type="InterPro" id="IPR008949">
    <property type="entry name" value="Isoprenoid_synthase_dom_sf"/>
</dbReference>
<evidence type="ECO:0008006" key="4">
    <source>
        <dbReference type="Google" id="ProtNLM"/>
    </source>
</evidence>
<evidence type="ECO:0000313" key="2">
    <source>
        <dbReference type="EMBL" id="ATB30296.1"/>
    </source>
</evidence>
<keyword evidence="3" id="KW-1185">Reference proteome</keyword>
<proteinExistence type="predicted"/>
<protein>
    <recommendedName>
        <fullName evidence="4">Terpene synthase</fullName>
    </recommendedName>
</protein>
<gene>
    <name evidence="2" type="ORF">MEBOL_003756</name>
</gene>
<dbReference type="Pfam" id="PF19086">
    <property type="entry name" value="Terpene_syn_C_2"/>
    <property type="match status" value="1"/>
</dbReference>
<dbReference type="RefSeq" id="WP_095978758.1">
    <property type="nucleotide sequence ID" value="NZ_CP022163.1"/>
</dbReference>
<reference evidence="2 3" key="1">
    <citation type="submission" date="2017-06" db="EMBL/GenBank/DDBJ databases">
        <authorList>
            <person name="Kim H.J."/>
            <person name="Triplett B.A."/>
        </authorList>
    </citation>
    <scope>NUCLEOTIDE SEQUENCE [LARGE SCALE GENOMIC DNA]</scope>
    <source>
        <strain evidence="2 3">DSM 14713</strain>
    </source>
</reference>
<dbReference type="SUPFAM" id="SSF48576">
    <property type="entry name" value="Terpenoid synthases"/>
    <property type="match status" value="1"/>
</dbReference>
<dbReference type="OrthoDB" id="4567121at2"/>
<name>A0A250IH91_9BACT</name>
<dbReference type="KEGG" id="mbd:MEBOL_003756"/>